<keyword evidence="6" id="KW-1185">Reference proteome</keyword>
<accession>A0A4U5UG34</accession>
<dbReference type="PROSITE" id="PS50001">
    <property type="entry name" value="SH2"/>
    <property type="match status" value="1"/>
</dbReference>
<dbReference type="PANTHER" id="PTHR14388:SF6">
    <property type="entry name" value="SH2 DOMAIN-CONTAINING PROTEIN 7"/>
    <property type="match status" value="1"/>
</dbReference>
<feature type="compositionally biased region" description="Basic and acidic residues" evidence="3">
    <location>
        <begin position="225"/>
        <end position="234"/>
    </location>
</feature>
<evidence type="ECO:0000256" key="3">
    <source>
        <dbReference type="SAM" id="MobiDB-lite"/>
    </source>
</evidence>
<dbReference type="InterPro" id="IPR036860">
    <property type="entry name" value="SH2_dom_sf"/>
</dbReference>
<reference evidence="5 6" key="1">
    <citation type="submission" date="2019-01" db="EMBL/GenBank/DDBJ databases">
        <title>Genome Assembly of Collichthys lucidus.</title>
        <authorList>
            <person name="Cai M."/>
            <person name="Xiao S."/>
        </authorList>
    </citation>
    <scope>NUCLEOTIDE SEQUENCE [LARGE SCALE GENOMIC DNA]</scope>
    <source>
        <strain evidence="5">JT15FE1705JMU</strain>
        <tissue evidence="5">Muscle</tissue>
    </source>
</reference>
<dbReference type="SUPFAM" id="SSF55550">
    <property type="entry name" value="SH2 domain"/>
    <property type="match status" value="1"/>
</dbReference>
<proteinExistence type="predicted"/>
<dbReference type="SMART" id="SM00252">
    <property type="entry name" value="SH2"/>
    <property type="match status" value="1"/>
</dbReference>
<evidence type="ECO:0000256" key="1">
    <source>
        <dbReference type="ARBA" id="ARBA00022999"/>
    </source>
</evidence>
<keyword evidence="1 2" id="KW-0727">SH2 domain</keyword>
<dbReference type="InterPro" id="IPR000980">
    <property type="entry name" value="SH2"/>
</dbReference>
<dbReference type="GO" id="GO:0005737">
    <property type="term" value="C:cytoplasm"/>
    <property type="evidence" value="ECO:0007669"/>
    <property type="project" value="TreeGrafter"/>
</dbReference>
<dbReference type="Gene3D" id="3.30.505.10">
    <property type="entry name" value="SH2 domain"/>
    <property type="match status" value="1"/>
</dbReference>
<name>A0A4U5UG34_COLLU</name>
<sequence>MDQREQSVDSHAEGTEGRLKELASKWFIDTQVQLIVHNGFFPTWFMGFVTRKDAEEILREKELGCFLIRLSDKTIGYILSYRGRDRCRHFVISQIESGQFVVCGDTMEHDTVSDLIEYYKMSPIQPFAEYLTSPCIEVLNEELYDIIQVSPKEKPVATVRTVSINAVNMQKALGDLPSEQPPTRPPKCNRTQEEVPPLPRRSRHLDSGPMNDKNKVLYAQLRKQSPREIPRRLCQDNSPGDNLGRADRSTTQDQYIRRCSPPAAPHSVYSELGHLDSKSRSLPLLDNSSDGEQSYRLGAPPHTPPRLSPKPLRQTTHSGLQPENTDLCSTRKSSHSLDYMDNGGIYHLAGRSGSPHTTLSETRSEQHNDSLYAEVPSEAFTGRFTPVSTYELIPSHGDTKPKPNNNNTYEPLEDIRPKHNSSPFGLKNDKWKWLFPEAKRKW</sequence>
<dbReference type="PANTHER" id="PTHR14388">
    <property type="entry name" value="T CELL-SPECIFIC ADAPTER PROTEIN TSAD"/>
    <property type="match status" value="1"/>
</dbReference>
<dbReference type="Proteomes" id="UP000298787">
    <property type="component" value="Chromosome 7"/>
</dbReference>
<evidence type="ECO:0000313" key="6">
    <source>
        <dbReference type="Proteomes" id="UP000298787"/>
    </source>
</evidence>
<dbReference type="AlphaFoldDB" id="A0A4U5UG34"/>
<evidence type="ECO:0000259" key="4">
    <source>
        <dbReference type="PROSITE" id="PS50001"/>
    </source>
</evidence>
<feature type="region of interest" description="Disordered" evidence="3">
    <location>
        <begin position="172"/>
        <end position="333"/>
    </location>
</feature>
<feature type="compositionally biased region" description="Polar residues" evidence="3">
    <location>
        <begin position="313"/>
        <end position="331"/>
    </location>
</feature>
<gene>
    <name evidence="5" type="ORF">D9C73_007558</name>
</gene>
<evidence type="ECO:0000256" key="2">
    <source>
        <dbReference type="PROSITE-ProRule" id="PRU00191"/>
    </source>
</evidence>
<dbReference type="Pfam" id="PF00017">
    <property type="entry name" value="SH2"/>
    <property type="match status" value="1"/>
</dbReference>
<organism evidence="5 6">
    <name type="scientific">Collichthys lucidus</name>
    <name type="common">Big head croaker</name>
    <name type="synonym">Sciaena lucida</name>
    <dbReference type="NCBI Taxonomy" id="240159"/>
    <lineage>
        <taxon>Eukaryota</taxon>
        <taxon>Metazoa</taxon>
        <taxon>Chordata</taxon>
        <taxon>Craniata</taxon>
        <taxon>Vertebrata</taxon>
        <taxon>Euteleostomi</taxon>
        <taxon>Actinopterygii</taxon>
        <taxon>Neopterygii</taxon>
        <taxon>Teleostei</taxon>
        <taxon>Neoteleostei</taxon>
        <taxon>Acanthomorphata</taxon>
        <taxon>Eupercaria</taxon>
        <taxon>Sciaenidae</taxon>
        <taxon>Collichthys</taxon>
    </lineage>
</organism>
<feature type="region of interest" description="Disordered" evidence="3">
    <location>
        <begin position="394"/>
        <end position="423"/>
    </location>
</feature>
<feature type="domain" description="SH2" evidence="4">
    <location>
        <begin position="44"/>
        <end position="135"/>
    </location>
</feature>
<evidence type="ECO:0000313" key="5">
    <source>
        <dbReference type="EMBL" id="TKS73479.1"/>
    </source>
</evidence>
<dbReference type="PRINTS" id="PR00401">
    <property type="entry name" value="SH2DOMAIN"/>
</dbReference>
<protein>
    <submittedName>
        <fullName evidence="5">SH2 domain-containing protein 7</fullName>
    </submittedName>
</protein>
<dbReference type="EMBL" id="CM014084">
    <property type="protein sequence ID" value="TKS73479.1"/>
    <property type="molecule type" value="Genomic_DNA"/>
</dbReference>